<keyword evidence="3" id="KW-1133">Transmembrane helix</keyword>
<dbReference type="Proteomes" id="UP000225706">
    <property type="component" value="Unassembled WGS sequence"/>
</dbReference>
<evidence type="ECO:0000256" key="1">
    <source>
        <dbReference type="ARBA" id="ARBA00022729"/>
    </source>
</evidence>
<evidence type="ECO:0000259" key="5">
    <source>
        <dbReference type="PROSITE" id="PS51034"/>
    </source>
</evidence>
<organism evidence="6 7">
    <name type="scientific">Stylophora pistillata</name>
    <name type="common">Smooth cauliflower coral</name>
    <dbReference type="NCBI Taxonomy" id="50429"/>
    <lineage>
        <taxon>Eukaryota</taxon>
        <taxon>Metazoa</taxon>
        <taxon>Cnidaria</taxon>
        <taxon>Anthozoa</taxon>
        <taxon>Hexacorallia</taxon>
        <taxon>Scleractinia</taxon>
        <taxon>Astrocoeniina</taxon>
        <taxon>Pocilloporidae</taxon>
        <taxon>Stylophora</taxon>
    </lineage>
</organism>
<keyword evidence="2" id="KW-1015">Disulfide bond</keyword>
<feature type="domain" description="ZP" evidence="5">
    <location>
        <begin position="28"/>
        <end position="284"/>
    </location>
</feature>
<name>A0A2B4SK54_STYPI</name>
<comment type="caution">
    <text evidence="6">The sequence shown here is derived from an EMBL/GenBank/DDBJ whole genome shotgun (WGS) entry which is preliminary data.</text>
</comment>
<evidence type="ECO:0000256" key="2">
    <source>
        <dbReference type="ARBA" id="ARBA00023157"/>
    </source>
</evidence>
<keyword evidence="3" id="KW-0472">Membrane</keyword>
<reference evidence="7" key="1">
    <citation type="journal article" date="2017" name="bioRxiv">
        <title>Comparative analysis of the genomes of Stylophora pistillata and Acropora digitifera provides evidence for extensive differences between species of corals.</title>
        <authorList>
            <person name="Voolstra C.R."/>
            <person name="Li Y."/>
            <person name="Liew Y.J."/>
            <person name="Baumgarten S."/>
            <person name="Zoccola D."/>
            <person name="Flot J.-F."/>
            <person name="Tambutte S."/>
            <person name="Allemand D."/>
            <person name="Aranda M."/>
        </authorList>
    </citation>
    <scope>NUCLEOTIDE SEQUENCE [LARGE SCALE GENOMIC DNA]</scope>
</reference>
<sequence length="372" mass="41236">MKERVLLALLVYVLQSVTGQVNTVGSVICHANHTVSINISNVELLNTWNESQWAIKQKVECQPTFGDSEVIYTNLVLPDCALTAEQLSNSTKYIIELKAEAKADGDTGQLRVYDHLYFVACDYDNQDRISTSFVPLKNRAANASGQGIFTFSFKVYLDDAHSIDVSNPVALDKTLYFKVMVETQSAVPNLDLFLEKCWSSKSNEAGSSEGKFKLIENGCGNSVTSEDATLSYNCTEDDKAENFAIQSYRYYGATEGDEVFIHCDLKVCLADQGNSACECPTASECPKSRKKRSIVDESEVYHVSFGPFKFESDEQEEKGSDHLEGDQSFTTTVATIAVVSGIVAIAIVCVTTFLIMRNRKKWRQHEDSSIVT</sequence>
<dbReference type="PANTHER" id="PTHR14002">
    <property type="entry name" value="ENDOGLIN/TGF-BETA RECEPTOR TYPE III"/>
    <property type="match status" value="1"/>
</dbReference>
<dbReference type="InterPro" id="IPR055355">
    <property type="entry name" value="ZP-C"/>
</dbReference>
<dbReference type="InterPro" id="IPR042235">
    <property type="entry name" value="ZP-C_dom"/>
</dbReference>
<protein>
    <submittedName>
        <fullName evidence="6">Deleted in malignant brain tumors 1 protein</fullName>
    </submittedName>
</protein>
<dbReference type="SMART" id="SM00241">
    <property type="entry name" value="ZP"/>
    <property type="match status" value="1"/>
</dbReference>
<dbReference type="Pfam" id="PF00100">
    <property type="entry name" value="Zona_pellucida"/>
    <property type="match status" value="1"/>
</dbReference>
<keyword evidence="3" id="KW-0812">Transmembrane</keyword>
<gene>
    <name evidence="6" type="primary">Dmbt1</name>
    <name evidence="6" type="ORF">AWC38_SpisGene4971</name>
</gene>
<dbReference type="PROSITE" id="PS51034">
    <property type="entry name" value="ZP_2"/>
    <property type="match status" value="1"/>
</dbReference>
<dbReference type="Gene3D" id="2.60.40.4100">
    <property type="entry name" value="Zona pellucida, ZP-C domain"/>
    <property type="match status" value="1"/>
</dbReference>
<dbReference type="AlphaFoldDB" id="A0A2B4SK54"/>
<feature type="transmembrane region" description="Helical" evidence="3">
    <location>
        <begin position="333"/>
        <end position="355"/>
    </location>
</feature>
<feature type="signal peptide" evidence="4">
    <location>
        <begin position="1"/>
        <end position="19"/>
    </location>
</feature>
<accession>A0A2B4SK54</accession>
<dbReference type="OrthoDB" id="5979900at2759"/>
<keyword evidence="7" id="KW-1185">Reference proteome</keyword>
<dbReference type="PANTHER" id="PTHR14002:SF43">
    <property type="entry name" value="DELTA-LIKE PROTEIN"/>
    <property type="match status" value="1"/>
</dbReference>
<feature type="chain" id="PRO_5012247982" evidence="4">
    <location>
        <begin position="20"/>
        <end position="372"/>
    </location>
</feature>
<keyword evidence="1 4" id="KW-0732">Signal</keyword>
<proteinExistence type="predicted"/>
<evidence type="ECO:0000313" key="7">
    <source>
        <dbReference type="Proteomes" id="UP000225706"/>
    </source>
</evidence>
<dbReference type="EMBL" id="LSMT01000053">
    <property type="protein sequence ID" value="PFX30271.1"/>
    <property type="molecule type" value="Genomic_DNA"/>
</dbReference>
<dbReference type="InterPro" id="IPR001507">
    <property type="entry name" value="ZP_dom"/>
</dbReference>
<evidence type="ECO:0000256" key="3">
    <source>
        <dbReference type="SAM" id="Phobius"/>
    </source>
</evidence>
<evidence type="ECO:0000256" key="4">
    <source>
        <dbReference type="SAM" id="SignalP"/>
    </source>
</evidence>
<evidence type="ECO:0000313" key="6">
    <source>
        <dbReference type="EMBL" id="PFX30271.1"/>
    </source>
</evidence>